<feature type="transmembrane region" description="Helical" evidence="6">
    <location>
        <begin position="200"/>
        <end position="220"/>
    </location>
</feature>
<evidence type="ECO:0000256" key="4">
    <source>
        <dbReference type="ARBA" id="ARBA00022989"/>
    </source>
</evidence>
<evidence type="ECO:0000256" key="2">
    <source>
        <dbReference type="ARBA" id="ARBA00022475"/>
    </source>
</evidence>
<sequence>MLISCALALLLAWLFYSSPLALLLVIPIYLGLGPYLRKRREQRRYGIFLREFQDYLKLLVAALRNGYSAENAFRLAEEELGKITPADSPLLTAVQKLSARIRLQMPLEEGLVEMARELGYEEAVNLADLMAFARRLGGDYSRFLERSARSIASRIELKEEMAADLAAKEYEQRVMSVMPLAVLLYVRLTAGAYLEPLYRPPLGTIMMSLCLGLYLGMFLLGERIIYRVMQV</sequence>
<dbReference type="RefSeq" id="WP_006906822.1">
    <property type="nucleotide sequence ID" value="NZ_GG665867.1"/>
</dbReference>
<evidence type="ECO:0000256" key="3">
    <source>
        <dbReference type="ARBA" id="ARBA00022692"/>
    </source>
</evidence>
<keyword evidence="9" id="KW-1185">Reference proteome</keyword>
<dbReference type="PANTHER" id="PTHR35007">
    <property type="entry name" value="INTEGRAL MEMBRANE PROTEIN-RELATED"/>
    <property type="match status" value="1"/>
</dbReference>
<accession>C4GCY2</accession>
<feature type="transmembrane region" description="Helical" evidence="6">
    <location>
        <begin position="174"/>
        <end position="194"/>
    </location>
</feature>
<evidence type="ECO:0000256" key="6">
    <source>
        <dbReference type="SAM" id="Phobius"/>
    </source>
</evidence>
<comment type="caution">
    <text evidence="8">The sequence shown here is derived from an EMBL/GenBank/DDBJ whole genome shotgun (WGS) entry which is preliminary data.</text>
</comment>
<keyword evidence="5 6" id="KW-0472">Membrane</keyword>
<dbReference type="Proteomes" id="UP000003494">
    <property type="component" value="Unassembled WGS sequence"/>
</dbReference>
<evidence type="ECO:0000313" key="8">
    <source>
        <dbReference type="EMBL" id="EEP27832.1"/>
    </source>
</evidence>
<dbReference type="HOGENOM" id="CLU_079577_1_0_9"/>
<dbReference type="EMBL" id="ACIP02000004">
    <property type="protein sequence ID" value="EEP27832.1"/>
    <property type="molecule type" value="Genomic_DNA"/>
</dbReference>
<evidence type="ECO:0000256" key="1">
    <source>
        <dbReference type="ARBA" id="ARBA00004651"/>
    </source>
</evidence>
<feature type="transmembrane region" description="Helical" evidence="6">
    <location>
        <begin position="6"/>
        <end position="32"/>
    </location>
</feature>
<comment type="subcellular location">
    <subcellularLocation>
        <location evidence="1">Cell membrane</location>
        <topology evidence="1">Multi-pass membrane protein</topology>
    </subcellularLocation>
</comment>
<dbReference type="eggNOG" id="COG4965">
    <property type="taxonomic scope" value="Bacteria"/>
</dbReference>
<protein>
    <recommendedName>
        <fullName evidence="7">Type II secretion system protein GspF domain-containing protein</fullName>
    </recommendedName>
</protein>
<dbReference type="PANTHER" id="PTHR35007:SF1">
    <property type="entry name" value="PILUS ASSEMBLY PROTEIN"/>
    <property type="match status" value="1"/>
</dbReference>
<keyword evidence="4 6" id="KW-1133">Transmembrane helix</keyword>
<dbReference type="STRING" id="626523.GCWU000342_01826"/>
<dbReference type="GO" id="GO:0005886">
    <property type="term" value="C:plasma membrane"/>
    <property type="evidence" value="ECO:0007669"/>
    <property type="project" value="UniProtKB-SubCell"/>
</dbReference>
<feature type="domain" description="Type II secretion system protein GspF" evidence="7">
    <location>
        <begin position="56"/>
        <end position="167"/>
    </location>
</feature>
<evidence type="ECO:0000256" key="5">
    <source>
        <dbReference type="ARBA" id="ARBA00023136"/>
    </source>
</evidence>
<keyword evidence="2" id="KW-1003">Cell membrane</keyword>
<keyword evidence="3 6" id="KW-0812">Transmembrane</keyword>
<dbReference type="Pfam" id="PF00482">
    <property type="entry name" value="T2SSF"/>
    <property type="match status" value="1"/>
</dbReference>
<organism evidence="8 9">
    <name type="scientific">Shuttleworthella satelles DSM 14600</name>
    <dbReference type="NCBI Taxonomy" id="626523"/>
    <lineage>
        <taxon>Bacteria</taxon>
        <taxon>Bacillati</taxon>
        <taxon>Bacillota</taxon>
        <taxon>Clostridia</taxon>
        <taxon>Lachnospirales</taxon>
        <taxon>Lachnospiraceae</taxon>
        <taxon>Shuttleworthella</taxon>
    </lineage>
</organism>
<evidence type="ECO:0000259" key="7">
    <source>
        <dbReference type="Pfam" id="PF00482"/>
    </source>
</evidence>
<reference evidence="8" key="1">
    <citation type="submission" date="2009-04" db="EMBL/GenBank/DDBJ databases">
        <authorList>
            <person name="Weinstock G."/>
            <person name="Sodergren E."/>
            <person name="Clifton S."/>
            <person name="Fulton L."/>
            <person name="Fulton B."/>
            <person name="Courtney L."/>
            <person name="Fronick C."/>
            <person name="Harrison M."/>
            <person name="Strong C."/>
            <person name="Farmer C."/>
            <person name="Delahaunty K."/>
            <person name="Markovic C."/>
            <person name="Hall O."/>
            <person name="Minx P."/>
            <person name="Tomlinson C."/>
            <person name="Mitreva M."/>
            <person name="Nelson J."/>
            <person name="Hou S."/>
            <person name="Wollam A."/>
            <person name="Pepin K.H."/>
            <person name="Johnson M."/>
            <person name="Bhonagiri V."/>
            <person name="Nash W.E."/>
            <person name="Warren W."/>
            <person name="Chinwalla A."/>
            <person name="Mardis E.R."/>
            <person name="Wilson R.K."/>
        </authorList>
    </citation>
    <scope>NUCLEOTIDE SEQUENCE [LARGE SCALE GENOMIC DNA]</scope>
    <source>
        <strain evidence="8">DSM 14600</strain>
    </source>
</reference>
<name>C4GCY2_9FIRM</name>
<gene>
    <name evidence="8" type="ORF">GCWU000342_01826</name>
</gene>
<evidence type="ECO:0000313" key="9">
    <source>
        <dbReference type="Proteomes" id="UP000003494"/>
    </source>
</evidence>
<dbReference type="AlphaFoldDB" id="C4GCY2"/>
<dbReference type="InterPro" id="IPR018076">
    <property type="entry name" value="T2SS_GspF_dom"/>
</dbReference>
<proteinExistence type="predicted"/>